<dbReference type="Proteomes" id="UP000253740">
    <property type="component" value="Unassembled WGS sequence"/>
</dbReference>
<reference evidence="12" key="1">
    <citation type="submission" date="2015-08" db="EMBL/GenBank/DDBJ databases">
        <title>Complete DNA Sequence of Pseudomonas syringae pv. actinidiae, the Causal Agent of Kiwifruit Canker Disease.</title>
        <authorList>
            <person name="Rikkerink E.H.A."/>
            <person name="Fineran P.C."/>
        </authorList>
    </citation>
    <scope>NUCLEOTIDE SEQUENCE</scope>
    <source>
        <strain evidence="12">SkMP5</strain>
    </source>
</reference>
<dbReference type="PROSITE" id="PS01054">
    <property type="entry name" value="TRANSALDOLASE_1"/>
    <property type="match status" value="1"/>
</dbReference>
<dbReference type="PROSITE" id="PS00958">
    <property type="entry name" value="TRANSALDOLASE_2"/>
    <property type="match status" value="1"/>
</dbReference>
<evidence type="ECO:0000256" key="9">
    <source>
        <dbReference type="ARBA" id="ARBA00023270"/>
    </source>
</evidence>
<protein>
    <recommendedName>
        <fullName evidence="5 11">Transaldolase</fullName>
        <ecNumber evidence="5 11">2.2.1.2</ecNumber>
    </recommendedName>
</protein>
<proteinExistence type="inferred from homology"/>
<accession>A0A0K8QRC3</accession>
<dbReference type="NCBIfam" id="NF002881">
    <property type="entry name" value="PRK03343.1"/>
    <property type="match status" value="1"/>
</dbReference>
<dbReference type="STRING" id="1475481.GCA_000953855_02309"/>
<evidence type="ECO:0000256" key="5">
    <source>
        <dbReference type="ARBA" id="ARBA00013151"/>
    </source>
</evidence>
<dbReference type="EC" id="2.2.1.2" evidence="5 11"/>
<keyword evidence="9 11" id="KW-0704">Schiff base</keyword>
<keyword evidence="13" id="KW-1185">Reference proteome</keyword>
<dbReference type="Gene3D" id="3.20.20.70">
    <property type="entry name" value="Aldolase class I"/>
    <property type="match status" value="1"/>
</dbReference>
<dbReference type="RefSeq" id="WP_062537507.1">
    <property type="nucleotide sequence ID" value="NZ_DF970239.1"/>
</dbReference>
<evidence type="ECO:0000313" key="13">
    <source>
        <dbReference type="Proteomes" id="UP000253740"/>
    </source>
</evidence>
<dbReference type="CDD" id="cd00955">
    <property type="entry name" value="Transaldolase_like"/>
    <property type="match status" value="1"/>
</dbReference>
<dbReference type="AlphaFoldDB" id="A0A0K8QRC3"/>
<evidence type="ECO:0000256" key="2">
    <source>
        <dbReference type="ARBA" id="ARBA00004496"/>
    </source>
</evidence>
<keyword evidence="8 11" id="KW-0570">Pentose shunt</keyword>
<keyword evidence="6 11" id="KW-0963">Cytoplasm</keyword>
<dbReference type="InterPro" id="IPR013785">
    <property type="entry name" value="Aldolase_TIM"/>
</dbReference>
<evidence type="ECO:0000256" key="1">
    <source>
        <dbReference type="ARBA" id="ARBA00003518"/>
    </source>
</evidence>
<evidence type="ECO:0000256" key="3">
    <source>
        <dbReference type="ARBA" id="ARBA00004857"/>
    </source>
</evidence>
<dbReference type="PANTHER" id="PTHR10683:SF31">
    <property type="entry name" value="TRANSALDOLASE"/>
    <property type="match status" value="1"/>
</dbReference>
<dbReference type="GO" id="GO:0005737">
    <property type="term" value="C:cytoplasm"/>
    <property type="evidence" value="ECO:0007669"/>
    <property type="project" value="UniProtKB-SubCell"/>
</dbReference>
<organism evidence="12">
    <name type="scientific">Mizugakiibacter sediminis</name>
    <dbReference type="NCBI Taxonomy" id="1475481"/>
    <lineage>
        <taxon>Bacteria</taxon>
        <taxon>Pseudomonadati</taxon>
        <taxon>Pseudomonadota</taxon>
        <taxon>Gammaproteobacteria</taxon>
        <taxon>Lysobacterales</taxon>
        <taxon>Rhodanobacteraceae</taxon>
        <taxon>Mizugakiibacter</taxon>
    </lineage>
</organism>
<feature type="active site" description="Schiff-base intermediate with substrate" evidence="11">
    <location>
        <position position="141"/>
    </location>
</feature>
<comment type="subcellular location">
    <subcellularLocation>
        <location evidence="2 11">Cytoplasm</location>
    </subcellularLocation>
</comment>
<dbReference type="GO" id="GO:0006098">
    <property type="term" value="P:pentose-phosphate shunt"/>
    <property type="evidence" value="ECO:0007669"/>
    <property type="project" value="UniProtKB-UniRule"/>
</dbReference>
<comment type="pathway">
    <text evidence="3 11">Carbohydrate degradation; pentose phosphate pathway; D-glyceraldehyde 3-phosphate and beta-D-fructose 6-phosphate from D-ribose 5-phosphate and D-xylulose 5-phosphate (non-oxidative stage): step 2/3.</text>
</comment>
<evidence type="ECO:0000256" key="6">
    <source>
        <dbReference type="ARBA" id="ARBA00022490"/>
    </source>
</evidence>
<evidence type="ECO:0000313" key="12">
    <source>
        <dbReference type="EMBL" id="GAP66947.1"/>
    </source>
</evidence>
<dbReference type="InterPro" id="IPR001585">
    <property type="entry name" value="TAL/FSA"/>
</dbReference>
<evidence type="ECO:0000256" key="11">
    <source>
        <dbReference type="HAMAP-Rule" id="MF_00493"/>
    </source>
</evidence>
<evidence type="ECO:0000256" key="4">
    <source>
        <dbReference type="ARBA" id="ARBA00008426"/>
    </source>
</evidence>
<sequence>MRSNPLLTLRQLGQSVWLDALGRGLLASGRLARLIEEDGVSGVTSNPAIFERAIAANRDYDAAIVRLARRGETDAAIMRALVLRDVAEAADQLHARHVRSAGDDGFVSVEVSPHLAYDTAATIREGCALWTALRRPNVLIKVPATAAGVPAARALLAEGINVNVTLLFGTKRYAEVVDAYFSALEERRAGGKPLHAVVSVASFFVSRIDTLVDAMLDRIAAGRGAGAGRAAALRGRAATACACDAFRLFMESIAGARFRALRDAGARPQRLVWASTGTKDPAYPDTKYVDALVAADTISTLPPETLEAYRAHGRPRRRLPDAVREGRATLRDLALLGIGLDEAAVQLEREGVRKFQAAHDRLRAAIALRRSAVPEQEPCVSA</sequence>
<dbReference type="UniPathway" id="UPA00115">
    <property type="reaction ID" value="UER00414"/>
</dbReference>
<dbReference type="GO" id="GO:0004801">
    <property type="term" value="F:transaldolase activity"/>
    <property type="evidence" value="ECO:0007669"/>
    <property type="project" value="UniProtKB-UniRule"/>
</dbReference>
<evidence type="ECO:0000256" key="7">
    <source>
        <dbReference type="ARBA" id="ARBA00022679"/>
    </source>
</evidence>
<comment type="catalytic activity">
    <reaction evidence="10 11">
        <text>D-sedoheptulose 7-phosphate + D-glyceraldehyde 3-phosphate = D-erythrose 4-phosphate + beta-D-fructose 6-phosphate</text>
        <dbReference type="Rhea" id="RHEA:17053"/>
        <dbReference type="ChEBI" id="CHEBI:16897"/>
        <dbReference type="ChEBI" id="CHEBI:57483"/>
        <dbReference type="ChEBI" id="CHEBI:57634"/>
        <dbReference type="ChEBI" id="CHEBI:59776"/>
        <dbReference type="EC" id="2.2.1.2"/>
    </reaction>
</comment>
<keyword evidence="7 11" id="KW-0808">Transferase</keyword>
<comment type="function">
    <text evidence="1 11">Transaldolase is important for the balance of metabolites in the pentose-phosphate pathway.</text>
</comment>
<evidence type="ECO:0000256" key="10">
    <source>
        <dbReference type="ARBA" id="ARBA00048810"/>
    </source>
</evidence>
<dbReference type="PIRSF" id="PIRSF036915">
    <property type="entry name" value="Trnald_Bac_Plnt"/>
    <property type="match status" value="1"/>
</dbReference>
<dbReference type="Pfam" id="PF00923">
    <property type="entry name" value="TAL_FSA"/>
    <property type="match status" value="1"/>
</dbReference>
<dbReference type="GO" id="GO:0005975">
    <property type="term" value="P:carbohydrate metabolic process"/>
    <property type="evidence" value="ECO:0007669"/>
    <property type="project" value="InterPro"/>
</dbReference>
<gene>
    <name evidence="11" type="primary">tal</name>
    <name evidence="12" type="ORF">MBSD_n2263</name>
</gene>
<name>A0A0K8QRC3_9GAMM</name>
<dbReference type="NCBIfam" id="TIGR00876">
    <property type="entry name" value="tal_mycobact"/>
    <property type="match status" value="1"/>
</dbReference>
<dbReference type="InterPro" id="IPR018225">
    <property type="entry name" value="Transaldolase_AS"/>
</dbReference>
<dbReference type="OrthoDB" id="140919at2"/>
<dbReference type="PANTHER" id="PTHR10683">
    <property type="entry name" value="TRANSALDOLASE"/>
    <property type="match status" value="1"/>
</dbReference>
<dbReference type="InterPro" id="IPR004732">
    <property type="entry name" value="Transaldolase_2"/>
</dbReference>
<dbReference type="SUPFAM" id="SSF51569">
    <property type="entry name" value="Aldolase"/>
    <property type="match status" value="1"/>
</dbReference>
<evidence type="ECO:0000256" key="8">
    <source>
        <dbReference type="ARBA" id="ARBA00023126"/>
    </source>
</evidence>
<comment type="similarity">
    <text evidence="4 11">Belongs to the transaldolase family. Type 2 subfamily.</text>
</comment>
<dbReference type="HAMAP" id="MF_00493">
    <property type="entry name" value="Transaldolase_2"/>
    <property type="match status" value="1"/>
</dbReference>
<dbReference type="EMBL" id="DF970239">
    <property type="protein sequence ID" value="GAP66947.1"/>
    <property type="molecule type" value="Genomic_DNA"/>
</dbReference>